<reference evidence="2" key="1">
    <citation type="journal article" date="2021" name="PeerJ">
        <title>Extensive microbial diversity within the chicken gut microbiome revealed by metagenomics and culture.</title>
        <authorList>
            <person name="Gilroy R."/>
            <person name="Ravi A."/>
            <person name="Getino M."/>
            <person name="Pursley I."/>
            <person name="Horton D.L."/>
            <person name="Alikhan N.F."/>
            <person name="Baker D."/>
            <person name="Gharbi K."/>
            <person name="Hall N."/>
            <person name="Watson M."/>
            <person name="Adriaenssens E.M."/>
            <person name="Foster-Nyarko E."/>
            <person name="Jarju S."/>
            <person name="Secka A."/>
            <person name="Antonio M."/>
            <person name="Oren A."/>
            <person name="Chaudhuri R.R."/>
            <person name="La Ragione R."/>
            <person name="Hildebrand F."/>
            <person name="Pallen M.J."/>
        </authorList>
    </citation>
    <scope>NUCLEOTIDE SEQUENCE</scope>
    <source>
        <strain evidence="2">Gambia11-129</strain>
    </source>
</reference>
<evidence type="ECO:0000259" key="1">
    <source>
        <dbReference type="Pfam" id="PF11823"/>
    </source>
</evidence>
<reference evidence="2" key="2">
    <citation type="submission" date="2021-04" db="EMBL/GenBank/DDBJ databases">
        <authorList>
            <person name="Gilroy R."/>
        </authorList>
    </citation>
    <scope>NUCLEOTIDE SEQUENCE</scope>
    <source>
        <strain evidence="2">Gambia11-129</strain>
    </source>
</reference>
<dbReference type="AlphaFoldDB" id="A0A9D1TN04"/>
<evidence type="ECO:0000313" key="2">
    <source>
        <dbReference type="EMBL" id="HIV99179.1"/>
    </source>
</evidence>
<evidence type="ECO:0000313" key="3">
    <source>
        <dbReference type="Proteomes" id="UP000823936"/>
    </source>
</evidence>
<feature type="domain" description="Putative Se/S carrier protein-like" evidence="1">
    <location>
        <begin position="9"/>
        <end position="68"/>
    </location>
</feature>
<proteinExistence type="predicted"/>
<dbReference type="Proteomes" id="UP000823936">
    <property type="component" value="Unassembled WGS sequence"/>
</dbReference>
<protein>
    <submittedName>
        <fullName evidence="2">DUF3343 domain-containing protein</fullName>
    </submittedName>
</protein>
<comment type="caution">
    <text evidence="2">The sequence shown here is derived from an EMBL/GenBank/DDBJ whole genome shotgun (WGS) entry which is preliminary data.</text>
</comment>
<sequence>MASYDQRTVLTFTSHYQTLKAELKAKELFLQARIIPTPREISSSCQSALLIASSDYQRLKNSIKAEGVFSFRDGKWYSLQN</sequence>
<dbReference type="Pfam" id="PF11823">
    <property type="entry name" value="Se_S_carrier"/>
    <property type="match status" value="1"/>
</dbReference>
<gene>
    <name evidence="2" type="ORF">IAB12_05340</name>
</gene>
<organism evidence="2 3">
    <name type="scientific">Candidatus Ornithospirochaeta avicola</name>
    <dbReference type="NCBI Taxonomy" id="2840896"/>
    <lineage>
        <taxon>Bacteria</taxon>
        <taxon>Pseudomonadati</taxon>
        <taxon>Spirochaetota</taxon>
        <taxon>Spirochaetia</taxon>
        <taxon>Spirochaetales</taxon>
        <taxon>Spirochaetaceae</taxon>
        <taxon>Spirochaetaceae incertae sedis</taxon>
        <taxon>Candidatus Ornithospirochaeta</taxon>
    </lineage>
</organism>
<accession>A0A9D1TN04</accession>
<dbReference type="InterPro" id="IPR021778">
    <property type="entry name" value="Se/S_carrier-like"/>
</dbReference>
<dbReference type="EMBL" id="DXHU01000020">
    <property type="protein sequence ID" value="HIV99179.1"/>
    <property type="molecule type" value="Genomic_DNA"/>
</dbReference>
<name>A0A9D1TN04_9SPIO</name>